<evidence type="ECO:0000256" key="4">
    <source>
        <dbReference type="ARBA" id="ARBA00022982"/>
    </source>
</evidence>
<dbReference type="SUPFAM" id="SSF103441">
    <property type="entry name" value="PetM subunit of the cytochrome b6f complex"/>
    <property type="match status" value="1"/>
</dbReference>
<keyword evidence="9" id="KW-0934">Plastid</keyword>
<evidence type="ECO:0000256" key="5">
    <source>
        <dbReference type="ARBA" id="ARBA00022989"/>
    </source>
</evidence>
<feature type="transmembrane region" description="Helical" evidence="8">
    <location>
        <begin position="19"/>
        <end position="41"/>
    </location>
</feature>
<sequence>MENIIELIKSVFPYASPEIITAAIVCFSMTLLGLSLGFALLKVQGE</sequence>
<keyword evidence="5 7" id="KW-1133">Transmembrane helix</keyword>
<keyword evidence="4 7" id="KW-0249">Electron transport</keyword>
<comment type="similarity">
    <text evidence="7">Belongs to the PetM family.</text>
</comment>
<gene>
    <name evidence="7 9" type="primary">petM</name>
</gene>
<comment type="subunit">
    <text evidence="7">The 4 large subunits of the cytochrome b6-f complex are cytochrome b6, subunit IV (17 kDa polypeptide, PetD), cytochrome f and the Rieske protein, while the 4 small subunits are PetG, PetL, PetM and PetN. The complex functions as a dimer.</text>
</comment>
<dbReference type="GO" id="GO:0009055">
    <property type="term" value="F:electron transfer activity"/>
    <property type="evidence" value="ECO:0007669"/>
    <property type="project" value="UniProtKB-UniRule"/>
</dbReference>
<dbReference type="InterPro" id="IPR012595">
    <property type="entry name" value="PetM_cyt_b6/f_cplx_su7"/>
</dbReference>
<evidence type="ECO:0000256" key="7">
    <source>
        <dbReference type="HAMAP-Rule" id="MF_00396"/>
    </source>
</evidence>
<geneLocation type="plastid" evidence="9"/>
<reference evidence="9" key="1">
    <citation type="journal article" date="2021" name="Int. J. Mol. Sci.">
        <title>Extreme Enlargement of the Inverted Repeat Region in the Plastid Genomes of Diatoms from the Genus Climaconeis.</title>
        <authorList>
            <person name="Gastineau R."/>
            <person name="Davidovich N.A."/>
            <person name="Davidovich O.I."/>
            <person name="Lemieux C."/>
            <person name="Turmel M."/>
            <person name="Wrobel R.J."/>
            <person name="Witkowski A."/>
        </authorList>
    </citation>
    <scope>NUCLEOTIDE SEQUENCE</scope>
    <source>
        <strain evidence="9">SZCZ1890</strain>
    </source>
</reference>
<comment type="function">
    <text evidence="7">Component of the cytochrome b6-f complex, which mediates electron transfer between photosystem II (PSII) and photosystem I (PSI), cyclic electron flow around PSI, and state transitions.</text>
</comment>
<keyword evidence="6 7" id="KW-0472">Membrane</keyword>
<dbReference type="HAMAP" id="MF_00396">
    <property type="entry name" value="Cytb6_f_PetM"/>
    <property type="match status" value="1"/>
</dbReference>
<keyword evidence="2 7" id="KW-0813">Transport</keyword>
<evidence type="ECO:0000256" key="8">
    <source>
        <dbReference type="SAM" id="Phobius"/>
    </source>
</evidence>
<comment type="subcellular location">
    <subcellularLocation>
        <location evidence="7">Cellular thylakoid membrane</location>
        <topology evidence="7">Single-pass membrane protein</topology>
    </subcellularLocation>
    <subcellularLocation>
        <location evidence="1">Membrane</location>
        <topology evidence="1">Single-pass membrane protein</topology>
    </subcellularLocation>
</comment>
<evidence type="ECO:0000313" key="9">
    <source>
        <dbReference type="EMBL" id="QYB18967.1"/>
    </source>
</evidence>
<dbReference type="GO" id="GO:0042651">
    <property type="term" value="C:thylakoid membrane"/>
    <property type="evidence" value="ECO:0007669"/>
    <property type="project" value="UniProtKB-UniRule"/>
</dbReference>
<evidence type="ECO:0000256" key="2">
    <source>
        <dbReference type="ARBA" id="ARBA00022448"/>
    </source>
</evidence>
<keyword evidence="7" id="KW-0793">Thylakoid</keyword>
<evidence type="ECO:0000256" key="6">
    <source>
        <dbReference type="ARBA" id="ARBA00023136"/>
    </source>
</evidence>
<name>A0A8F8SPX7_9STRA</name>
<evidence type="ECO:0000256" key="3">
    <source>
        <dbReference type="ARBA" id="ARBA00022692"/>
    </source>
</evidence>
<keyword evidence="7" id="KW-0602">Photosynthesis</keyword>
<organism evidence="9">
    <name type="scientific">Climaconeis sp</name>
    <dbReference type="NCBI Taxonomy" id="2846830"/>
    <lineage>
        <taxon>Eukaryota</taxon>
        <taxon>Sar</taxon>
        <taxon>Stramenopiles</taxon>
        <taxon>Ochrophyta</taxon>
        <taxon>Bacillariophyta</taxon>
        <taxon>Bacillariophyceae</taxon>
        <taxon>Bacillariophycidae</taxon>
        <taxon>Naviculales</taxon>
        <taxon>Berkeleyaceae</taxon>
        <taxon>Climaconeis</taxon>
    </lineage>
</organism>
<dbReference type="Pfam" id="PF08041">
    <property type="entry name" value="PetM"/>
    <property type="match status" value="1"/>
</dbReference>
<keyword evidence="3 7" id="KW-0812">Transmembrane</keyword>
<protein>
    <recommendedName>
        <fullName evidence="7">Cytochrome b6-f complex subunit 7</fullName>
    </recommendedName>
    <alternativeName>
        <fullName evidence="7">Cytochrome b6-f complex subunit PetM</fullName>
    </alternativeName>
    <alternativeName>
        <fullName evidence="7">Cytochrome b6-f complex subunit VII</fullName>
    </alternativeName>
</protein>
<evidence type="ECO:0000256" key="1">
    <source>
        <dbReference type="ARBA" id="ARBA00004167"/>
    </source>
</evidence>
<dbReference type="AlphaFoldDB" id="A0A8F8SPX7"/>
<proteinExistence type="inferred from homology"/>
<dbReference type="GO" id="GO:0009512">
    <property type="term" value="C:cytochrome b6f complex"/>
    <property type="evidence" value="ECO:0007669"/>
    <property type="project" value="InterPro"/>
</dbReference>
<dbReference type="EMBL" id="MZ365053">
    <property type="protein sequence ID" value="QYB18967.1"/>
    <property type="molecule type" value="Genomic_DNA"/>
</dbReference>
<dbReference type="EMBL" id="MZ365053">
    <property type="protein sequence ID" value="QYB18902.1"/>
    <property type="molecule type" value="Genomic_DNA"/>
</dbReference>
<dbReference type="GO" id="GO:0015979">
    <property type="term" value="P:photosynthesis"/>
    <property type="evidence" value="ECO:0007669"/>
    <property type="project" value="UniProtKB-KW"/>
</dbReference>
<accession>A0A8F8SPX7</accession>